<protein>
    <submittedName>
        <fullName evidence="2">Polysaccharide biosynthesis protein</fullName>
    </submittedName>
</protein>
<reference evidence="2 3" key="1">
    <citation type="journal article" date="2015" name="Stand. Genomic Sci.">
        <title>Genomic Encyclopedia of Bacterial and Archaeal Type Strains, Phase III: the genomes of soil and plant-associated and newly described type strains.</title>
        <authorList>
            <person name="Whitman W.B."/>
            <person name="Woyke T."/>
            <person name="Klenk H.P."/>
            <person name="Zhou Y."/>
            <person name="Lilburn T.G."/>
            <person name="Beck B.J."/>
            <person name="De Vos P."/>
            <person name="Vandamme P."/>
            <person name="Eisen J.A."/>
            <person name="Garrity G."/>
            <person name="Hugenholtz P."/>
            <person name="Kyrpides N.C."/>
        </authorList>
    </citation>
    <scope>NUCLEOTIDE SEQUENCE [LARGE SCALE GENOMIC DNA]</scope>
    <source>
        <strain evidence="2 3">CGMCC 1.10136</strain>
    </source>
</reference>
<keyword evidence="3" id="KW-1185">Reference proteome</keyword>
<keyword evidence="1" id="KW-0812">Transmembrane</keyword>
<proteinExistence type="predicted"/>
<dbReference type="Proteomes" id="UP000316471">
    <property type="component" value="Unassembled WGS sequence"/>
</dbReference>
<comment type="caution">
    <text evidence="2">The sequence shown here is derived from an EMBL/GenBank/DDBJ whole genome shotgun (WGS) entry which is preliminary data.</text>
</comment>
<feature type="transmembrane region" description="Helical" evidence="1">
    <location>
        <begin position="49"/>
        <end position="68"/>
    </location>
</feature>
<sequence>MGAALVGNLAKVVRSMIGLRPARADVVDRLGNRRVATGRTGVAKHYFRYSLANALVVMAGLVSFPVLTRFLDNAQYGILGYYDTLVLVAVAVIKLGSQHAMLRFYPANGGGAVPTCQHATQQLPSFFIYNKWAPLLEYTDVP</sequence>
<gene>
    <name evidence="2" type="ORF">IP93_02795</name>
</gene>
<dbReference type="AlphaFoldDB" id="A0A562LI47"/>
<feature type="transmembrane region" description="Helical" evidence="1">
    <location>
        <begin position="74"/>
        <end position="93"/>
    </location>
</feature>
<name>A0A562LI47_9GAMM</name>
<keyword evidence="1" id="KW-1133">Transmembrane helix</keyword>
<accession>A0A562LI47</accession>
<dbReference type="EMBL" id="VLKP01000013">
    <property type="protein sequence ID" value="TWI07275.1"/>
    <property type="molecule type" value="Genomic_DNA"/>
</dbReference>
<keyword evidence="1" id="KW-0472">Membrane</keyword>
<evidence type="ECO:0000313" key="3">
    <source>
        <dbReference type="Proteomes" id="UP000316471"/>
    </source>
</evidence>
<evidence type="ECO:0000256" key="1">
    <source>
        <dbReference type="SAM" id="Phobius"/>
    </source>
</evidence>
<evidence type="ECO:0000313" key="2">
    <source>
        <dbReference type="EMBL" id="TWI07275.1"/>
    </source>
</evidence>
<organism evidence="2 3">
    <name type="scientific">Aerolutibacter ruishenii</name>
    <dbReference type="NCBI Taxonomy" id="686800"/>
    <lineage>
        <taxon>Bacteria</taxon>
        <taxon>Pseudomonadati</taxon>
        <taxon>Pseudomonadota</taxon>
        <taxon>Gammaproteobacteria</taxon>
        <taxon>Lysobacterales</taxon>
        <taxon>Lysobacteraceae</taxon>
        <taxon>Aerolutibacter</taxon>
    </lineage>
</organism>